<organism evidence="2 3">
    <name type="scientific">Coniophora puteana (strain RWD-64-598)</name>
    <name type="common">Brown rot fungus</name>
    <dbReference type="NCBI Taxonomy" id="741705"/>
    <lineage>
        <taxon>Eukaryota</taxon>
        <taxon>Fungi</taxon>
        <taxon>Dikarya</taxon>
        <taxon>Basidiomycota</taxon>
        <taxon>Agaricomycotina</taxon>
        <taxon>Agaricomycetes</taxon>
        <taxon>Agaricomycetidae</taxon>
        <taxon>Boletales</taxon>
        <taxon>Coniophorineae</taxon>
        <taxon>Coniophoraceae</taxon>
        <taxon>Coniophora</taxon>
    </lineage>
</organism>
<feature type="compositionally biased region" description="Basic and acidic residues" evidence="1">
    <location>
        <begin position="11"/>
        <end position="63"/>
    </location>
</feature>
<name>A0A5M3N5M8_CONPW</name>
<feature type="compositionally biased region" description="Basic and acidic residues" evidence="1">
    <location>
        <begin position="84"/>
        <end position="221"/>
    </location>
</feature>
<gene>
    <name evidence="2" type="ORF">CONPUDRAFT_161289</name>
</gene>
<protein>
    <submittedName>
        <fullName evidence="2">Uncharacterized protein</fullName>
    </submittedName>
</protein>
<evidence type="ECO:0000313" key="2">
    <source>
        <dbReference type="EMBL" id="EIW86567.1"/>
    </source>
</evidence>
<dbReference type="KEGG" id="cput:CONPUDRAFT_161289"/>
<evidence type="ECO:0000313" key="3">
    <source>
        <dbReference type="Proteomes" id="UP000053558"/>
    </source>
</evidence>
<reference evidence="3" key="1">
    <citation type="journal article" date="2012" name="Science">
        <title>The Paleozoic origin of enzymatic lignin decomposition reconstructed from 31 fungal genomes.</title>
        <authorList>
            <person name="Floudas D."/>
            <person name="Binder M."/>
            <person name="Riley R."/>
            <person name="Barry K."/>
            <person name="Blanchette R.A."/>
            <person name="Henrissat B."/>
            <person name="Martinez A.T."/>
            <person name="Otillar R."/>
            <person name="Spatafora J.W."/>
            <person name="Yadav J.S."/>
            <person name="Aerts A."/>
            <person name="Benoit I."/>
            <person name="Boyd A."/>
            <person name="Carlson A."/>
            <person name="Copeland A."/>
            <person name="Coutinho P.M."/>
            <person name="de Vries R.P."/>
            <person name="Ferreira P."/>
            <person name="Findley K."/>
            <person name="Foster B."/>
            <person name="Gaskell J."/>
            <person name="Glotzer D."/>
            <person name="Gorecki P."/>
            <person name="Heitman J."/>
            <person name="Hesse C."/>
            <person name="Hori C."/>
            <person name="Igarashi K."/>
            <person name="Jurgens J.A."/>
            <person name="Kallen N."/>
            <person name="Kersten P."/>
            <person name="Kohler A."/>
            <person name="Kuees U."/>
            <person name="Kumar T.K.A."/>
            <person name="Kuo A."/>
            <person name="LaButti K."/>
            <person name="Larrondo L.F."/>
            <person name="Lindquist E."/>
            <person name="Ling A."/>
            <person name="Lombard V."/>
            <person name="Lucas S."/>
            <person name="Lundell T."/>
            <person name="Martin R."/>
            <person name="McLaughlin D.J."/>
            <person name="Morgenstern I."/>
            <person name="Morin E."/>
            <person name="Murat C."/>
            <person name="Nagy L.G."/>
            <person name="Nolan M."/>
            <person name="Ohm R.A."/>
            <person name="Patyshakuliyeva A."/>
            <person name="Rokas A."/>
            <person name="Ruiz-Duenas F.J."/>
            <person name="Sabat G."/>
            <person name="Salamov A."/>
            <person name="Samejima M."/>
            <person name="Schmutz J."/>
            <person name="Slot J.C."/>
            <person name="St John F."/>
            <person name="Stenlid J."/>
            <person name="Sun H."/>
            <person name="Sun S."/>
            <person name="Syed K."/>
            <person name="Tsang A."/>
            <person name="Wiebenga A."/>
            <person name="Young D."/>
            <person name="Pisabarro A."/>
            <person name="Eastwood D.C."/>
            <person name="Martin F."/>
            <person name="Cullen D."/>
            <person name="Grigoriev I.V."/>
            <person name="Hibbett D.S."/>
        </authorList>
    </citation>
    <scope>NUCLEOTIDE SEQUENCE [LARGE SCALE GENOMIC DNA]</scope>
    <source>
        <strain evidence="3">RWD-64-598 SS2</strain>
    </source>
</reference>
<proteinExistence type="predicted"/>
<dbReference type="AlphaFoldDB" id="A0A5M3N5M8"/>
<feature type="region of interest" description="Disordered" evidence="1">
    <location>
        <begin position="1"/>
        <end position="221"/>
    </location>
</feature>
<accession>A0A5M3N5M8</accession>
<dbReference type="OrthoDB" id="2504266at2759"/>
<evidence type="ECO:0000256" key="1">
    <source>
        <dbReference type="SAM" id="MobiDB-lite"/>
    </source>
</evidence>
<dbReference type="EMBL" id="JH711573">
    <property type="protein sequence ID" value="EIW86567.1"/>
    <property type="molecule type" value="Genomic_DNA"/>
</dbReference>
<sequence length="221" mass="26516">MGNFKHQSIRTTDRDRDRDTDREQDKDTRARENQERIRNLSDKYDRDRRALSTALRGKERDQAPHLGATATPRAVPAGQPASRDTSKKKEGDFSDDWRRGGENPRPSRGERTEGRRDRDERARSRIRDSSRSRNETSTGRRDRDDYLREGRRDRDDPRDKDDQDDDSRRWRDDGKRDERLTSKRDREQREHPRDRNNMPSESNDRQDRRWAGDDRDSRNKR</sequence>
<dbReference type="GeneID" id="19204510"/>
<comment type="caution">
    <text evidence="2">The sequence shown here is derived from an EMBL/GenBank/DDBJ whole genome shotgun (WGS) entry which is preliminary data.</text>
</comment>
<dbReference type="Proteomes" id="UP000053558">
    <property type="component" value="Unassembled WGS sequence"/>
</dbReference>
<dbReference type="RefSeq" id="XP_007763337.1">
    <property type="nucleotide sequence ID" value="XM_007765147.1"/>
</dbReference>
<keyword evidence="3" id="KW-1185">Reference proteome</keyword>
<feature type="non-terminal residue" evidence="2">
    <location>
        <position position="221"/>
    </location>
</feature>